<evidence type="ECO:0000256" key="13">
    <source>
        <dbReference type="SAM" id="Phobius"/>
    </source>
</evidence>
<feature type="transmembrane region" description="Helical" evidence="13">
    <location>
        <begin position="12"/>
        <end position="35"/>
    </location>
</feature>
<keyword evidence="16" id="KW-1185">Reference proteome</keyword>
<dbReference type="Proteomes" id="UP000236745">
    <property type="component" value="Unassembled WGS sequence"/>
</dbReference>
<protein>
    <submittedName>
        <fullName evidence="15">Cytochrome b561</fullName>
    </submittedName>
</protein>
<dbReference type="PANTHER" id="PTHR30529">
    <property type="entry name" value="CYTOCHROME B561"/>
    <property type="match status" value="1"/>
</dbReference>
<dbReference type="AlphaFoldDB" id="A0A1H5X5P6"/>
<sequence length="189" mass="20986">MTTQVSLRNSSARYGLVSILIHWVMALAIIGMYPLGLYIDSLSYYDPAYRTVPHWHKSIGMLVLGALFIRVVWKSLNPKPQALPSHGALVRLATKLGHFGLYLLMFVALASGYMISTADGAPIEVFNWFSVAALPELVERQEDVAGAVHYWVATVLIVLAGLHALAALKHHFIDKDETLSRIFNAKQEK</sequence>
<evidence type="ECO:0000256" key="9">
    <source>
        <dbReference type="ARBA" id="ARBA00022989"/>
    </source>
</evidence>
<organism evidence="15 16">
    <name type="scientific">Marinobacterium lutimaris</name>
    <dbReference type="NCBI Taxonomy" id="568106"/>
    <lineage>
        <taxon>Bacteria</taxon>
        <taxon>Pseudomonadati</taxon>
        <taxon>Pseudomonadota</taxon>
        <taxon>Gammaproteobacteria</taxon>
        <taxon>Oceanospirillales</taxon>
        <taxon>Oceanospirillaceae</taxon>
        <taxon>Marinobacterium</taxon>
    </lineage>
</organism>
<dbReference type="GO" id="GO:0005886">
    <property type="term" value="C:plasma membrane"/>
    <property type="evidence" value="ECO:0007669"/>
    <property type="project" value="UniProtKB-SubCell"/>
</dbReference>
<dbReference type="EMBL" id="FNVQ01000001">
    <property type="protein sequence ID" value="SEG06606.1"/>
    <property type="molecule type" value="Genomic_DNA"/>
</dbReference>
<keyword evidence="5" id="KW-0349">Heme</keyword>
<keyword evidence="4" id="KW-1003">Cell membrane</keyword>
<dbReference type="OrthoDB" id="9793784at2"/>
<dbReference type="GO" id="GO:0022904">
    <property type="term" value="P:respiratory electron transport chain"/>
    <property type="evidence" value="ECO:0007669"/>
    <property type="project" value="InterPro"/>
</dbReference>
<keyword evidence="3" id="KW-0813">Transport</keyword>
<evidence type="ECO:0000259" key="14">
    <source>
        <dbReference type="Pfam" id="PF01292"/>
    </source>
</evidence>
<reference evidence="15 16" key="1">
    <citation type="submission" date="2016-10" db="EMBL/GenBank/DDBJ databases">
        <authorList>
            <person name="de Groot N.N."/>
        </authorList>
    </citation>
    <scope>NUCLEOTIDE SEQUENCE [LARGE SCALE GENOMIC DNA]</scope>
    <source>
        <strain evidence="15 16">DSM 22012</strain>
    </source>
</reference>
<dbReference type="Pfam" id="PF01292">
    <property type="entry name" value="Ni_hydr_CYTB"/>
    <property type="match status" value="1"/>
</dbReference>
<comment type="similarity">
    <text evidence="12">Belongs to the cytochrome b561 family.</text>
</comment>
<feature type="transmembrane region" description="Helical" evidence="13">
    <location>
        <begin position="148"/>
        <end position="168"/>
    </location>
</feature>
<keyword evidence="11 13" id="KW-0472">Membrane</keyword>
<evidence type="ECO:0000256" key="10">
    <source>
        <dbReference type="ARBA" id="ARBA00023004"/>
    </source>
</evidence>
<dbReference type="InterPro" id="IPR016174">
    <property type="entry name" value="Di-haem_cyt_TM"/>
</dbReference>
<evidence type="ECO:0000256" key="4">
    <source>
        <dbReference type="ARBA" id="ARBA00022475"/>
    </source>
</evidence>
<comment type="subcellular location">
    <subcellularLocation>
        <location evidence="2">Cell membrane</location>
        <topology evidence="2">Multi-pass membrane protein</topology>
    </subcellularLocation>
</comment>
<dbReference type="SUPFAM" id="SSF81342">
    <property type="entry name" value="Transmembrane di-heme cytochromes"/>
    <property type="match status" value="1"/>
</dbReference>
<evidence type="ECO:0000256" key="1">
    <source>
        <dbReference type="ARBA" id="ARBA00001970"/>
    </source>
</evidence>
<dbReference type="InterPro" id="IPR011577">
    <property type="entry name" value="Cyt_b561_bac/Ni-Hgenase"/>
</dbReference>
<dbReference type="InterPro" id="IPR052168">
    <property type="entry name" value="Cytochrome_b561_oxidase"/>
</dbReference>
<keyword evidence="9 13" id="KW-1133">Transmembrane helix</keyword>
<evidence type="ECO:0000256" key="12">
    <source>
        <dbReference type="ARBA" id="ARBA00037975"/>
    </source>
</evidence>
<evidence type="ECO:0000256" key="11">
    <source>
        <dbReference type="ARBA" id="ARBA00023136"/>
    </source>
</evidence>
<dbReference type="GO" id="GO:0020037">
    <property type="term" value="F:heme binding"/>
    <property type="evidence" value="ECO:0007669"/>
    <property type="project" value="TreeGrafter"/>
</dbReference>
<evidence type="ECO:0000256" key="5">
    <source>
        <dbReference type="ARBA" id="ARBA00022617"/>
    </source>
</evidence>
<evidence type="ECO:0000256" key="7">
    <source>
        <dbReference type="ARBA" id="ARBA00022723"/>
    </source>
</evidence>
<evidence type="ECO:0000313" key="16">
    <source>
        <dbReference type="Proteomes" id="UP000236745"/>
    </source>
</evidence>
<feature type="transmembrane region" description="Helical" evidence="13">
    <location>
        <begin position="55"/>
        <end position="73"/>
    </location>
</feature>
<evidence type="ECO:0000313" key="15">
    <source>
        <dbReference type="EMBL" id="SEG06606.1"/>
    </source>
</evidence>
<name>A0A1H5X5P6_9GAMM</name>
<keyword evidence="7" id="KW-0479">Metal-binding</keyword>
<comment type="cofactor">
    <cofactor evidence="1">
        <name>heme b</name>
        <dbReference type="ChEBI" id="CHEBI:60344"/>
    </cofactor>
</comment>
<proteinExistence type="inferred from homology"/>
<accession>A0A1H5X5P6</accession>
<dbReference type="RefSeq" id="WP_104002174.1">
    <property type="nucleotide sequence ID" value="NZ_FNVQ01000001.1"/>
</dbReference>
<dbReference type="GO" id="GO:0009055">
    <property type="term" value="F:electron transfer activity"/>
    <property type="evidence" value="ECO:0007669"/>
    <property type="project" value="InterPro"/>
</dbReference>
<dbReference type="GO" id="GO:0046872">
    <property type="term" value="F:metal ion binding"/>
    <property type="evidence" value="ECO:0007669"/>
    <property type="project" value="UniProtKB-KW"/>
</dbReference>
<feature type="domain" description="Cytochrome b561 bacterial/Ni-hydrogenase" evidence="14">
    <location>
        <begin position="13"/>
        <end position="184"/>
    </location>
</feature>
<dbReference type="Gene3D" id="1.20.950.20">
    <property type="entry name" value="Transmembrane di-heme cytochromes, Chain C"/>
    <property type="match status" value="2"/>
</dbReference>
<keyword evidence="10" id="KW-0408">Iron</keyword>
<keyword evidence="8" id="KW-0249">Electron transport</keyword>
<evidence type="ECO:0000256" key="3">
    <source>
        <dbReference type="ARBA" id="ARBA00022448"/>
    </source>
</evidence>
<feature type="transmembrane region" description="Helical" evidence="13">
    <location>
        <begin position="99"/>
        <end position="116"/>
    </location>
</feature>
<dbReference type="PANTHER" id="PTHR30529:SF1">
    <property type="entry name" value="CYTOCHROME B561 HOMOLOG 2"/>
    <property type="match status" value="1"/>
</dbReference>
<evidence type="ECO:0000256" key="6">
    <source>
        <dbReference type="ARBA" id="ARBA00022692"/>
    </source>
</evidence>
<keyword evidence="6 13" id="KW-0812">Transmembrane</keyword>
<evidence type="ECO:0000256" key="8">
    <source>
        <dbReference type="ARBA" id="ARBA00022982"/>
    </source>
</evidence>
<evidence type="ECO:0000256" key="2">
    <source>
        <dbReference type="ARBA" id="ARBA00004651"/>
    </source>
</evidence>
<gene>
    <name evidence="15" type="ORF">SAMN05444390_1011260</name>
</gene>